<keyword evidence="1" id="KW-0472">Membrane</keyword>
<dbReference type="AlphaFoldDB" id="A0A0F8Y7T2"/>
<gene>
    <name evidence="2" type="ORF">LCGC14_2854230</name>
</gene>
<evidence type="ECO:0000256" key="1">
    <source>
        <dbReference type="SAM" id="Phobius"/>
    </source>
</evidence>
<comment type="caution">
    <text evidence="2">The sequence shown here is derived from an EMBL/GenBank/DDBJ whole genome shotgun (WGS) entry which is preliminary data.</text>
</comment>
<dbReference type="EMBL" id="LAZR01054985">
    <property type="protein sequence ID" value="KKK77378.1"/>
    <property type="molecule type" value="Genomic_DNA"/>
</dbReference>
<dbReference type="Gene3D" id="2.30.42.10">
    <property type="match status" value="1"/>
</dbReference>
<protein>
    <submittedName>
        <fullName evidence="2">Uncharacterized protein</fullName>
    </submittedName>
</protein>
<keyword evidence="1" id="KW-1133">Transmembrane helix</keyword>
<keyword evidence="1" id="KW-0812">Transmembrane</keyword>
<dbReference type="InterPro" id="IPR036034">
    <property type="entry name" value="PDZ_sf"/>
</dbReference>
<dbReference type="SUPFAM" id="SSF50156">
    <property type="entry name" value="PDZ domain-like"/>
    <property type="match status" value="1"/>
</dbReference>
<evidence type="ECO:0000313" key="2">
    <source>
        <dbReference type="EMBL" id="KKK77378.1"/>
    </source>
</evidence>
<sequence length="208" mass="22715">MAKQSNLNNLRRSLKYLWPYRARLMLAGLCIVMVAVLWGGSIGMIGPIFQVLLDKDGIGLHGWAHSRIANESLGGKFPTFTSPGKGTADQAPIVLNVANIDKDGPAGKAGIVKGEWLIGLADDPNNRTMRGTDLLRHIAQGQPGDTVNLRVMDPTTQQIKPATIVLGTPKWSSVALFRILSYVPEPRSNDDKFTIYFYVLCLMLGLTL</sequence>
<accession>A0A0F8Y7T2</accession>
<organism evidence="2">
    <name type="scientific">marine sediment metagenome</name>
    <dbReference type="NCBI Taxonomy" id="412755"/>
    <lineage>
        <taxon>unclassified sequences</taxon>
        <taxon>metagenomes</taxon>
        <taxon>ecological metagenomes</taxon>
    </lineage>
</organism>
<feature type="non-terminal residue" evidence="2">
    <location>
        <position position="208"/>
    </location>
</feature>
<reference evidence="2" key="1">
    <citation type="journal article" date="2015" name="Nature">
        <title>Complex archaea that bridge the gap between prokaryotes and eukaryotes.</title>
        <authorList>
            <person name="Spang A."/>
            <person name="Saw J.H."/>
            <person name="Jorgensen S.L."/>
            <person name="Zaremba-Niedzwiedzka K."/>
            <person name="Martijn J."/>
            <person name="Lind A.E."/>
            <person name="van Eijk R."/>
            <person name="Schleper C."/>
            <person name="Guy L."/>
            <person name="Ettema T.J."/>
        </authorList>
    </citation>
    <scope>NUCLEOTIDE SEQUENCE</scope>
</reference>
<feature type="transmembrane region" description="Helical" evidence="1">
    <location>
        <begin position="20"/>
        <end position="40"/>
    </location>
</feature>
<name>A0A0F8Y7T2_9ZZZZ</name>
<proteinExistence type="predicted"/>